<evidence type="ECO:0000313" key="3">
    <source>
        <dbReference type="Proteomes" id="UP000053411"/>
    </source>
</evidence>
<accession>A0A0D2K1B5</accession>
<keyword evidence="3" id="KW-1185">Reference proteome</keyword>
<sequence>MASLALAIGAAIYFTTEKVRDHKKKKQALNAHGAPQYDSVSPTSSIMENNAARRTAEQLPAYVFTEPPPYHIKDQHYERKAAKERRRRASGGASVEAGGQI</sequence>
<dbReference type="AlphaFoldDB" id="A0A0D2K1B5"/>
<feature type="region of interest" description="Disordered" evidence="1">
    <location>
        <begin position="24"/>
        <end position="44"/>
    </location>
</feature>
<protein>
    <submittedName>
        <fullName evidence="2">Uncharacterized protein</fullName>
    </submittedName>
</protein>
<evidence type="ECO:0000256" key="1">
    <source>
        <dbReference type="SAM" id="MobiDB-lite"/>
    </source>
</evidence>
<dbReference type="EMBL" id="KN848076">
    <property type="protein sequence ID" value="KIX96814.1"/>
    <property type="molecule type" value="Genomic_DNA"/>
</dbReference>
<feature type="compositionally biased region" description="Low complexity" evidence="1">
    <location>
        <begin position="90"/>
        <end position="101"/>
    </location>
</feature>
<feature type="compositionally biased region" description="Basic and acidic residues" evidence="1">
    <location>
        <begin position="71"/>
        <end position="81"/>
    </location>
</feature>
<dbReference type="OrthoDB" id="3942646at2759"/>
<dbReference type="RefSeq" id="XP_016630937.1">
    <property type="nucleotide sequence ID" value="XM_016778031.1"/>
</dbReference>
<reference evidence="2 3" key="1">
    <citation type="submission" date="2015-01" db="EMBL/GenBank/DDBJ databases">
        <title>The Genome Sequence of Fonsecaea multimorphosa CBS 102226.</title>
        <authorList>
            <consortium name="The Broad Institute Genomics Platform"/>
            <person name="Cuomo C."/>
            <person name="de Hoog S."/>
            <person name="Gorbushina A."/>
            <person name="Stielow B."/>
            <person name="Teixiera M."/>
            <person name="Abouelleil A."/>
            <person name="Chapman S.B."/>
            <person name="Priest M."/>
            <person name="Young S.K."/>
            <person name="Wortman J."/>
            <person name="Nusbaum C."/>
            <person name="Birren B."/>
        </authorList>
    </citation>
    <scope>NUCLEOTIDE SEQUENCE [LARGE SCALE GENOMIC DNA]</scope>
    <source>
        <strain evidence="2 3">CBS 102226</strain>
    </source>
</reference>
<dbReference type="Proteomes" id="UP000053411">
    <property type="component" value="Unassembled WGS sequence"/>
</dbReference>
<feature type="region of interest" description="Disordered" evidence="1">
    <location>
        <begin position="67"/>
        <end position="101"/>
    </location>
</feature>
<gene>
    <name evidence="2" type="ORF">Z520_07534</name>
</gene>
<dbReference type="VEuPathDB" id="FungiDB:Z520_07534"/>
<name>A0A0D2K1B5_9EURO</name>
<dbReference type="GeneID" id="27713280"/>
<proteinExistence type="predicted"/>
<evidence type="ECO:0000313" key="2">
    <source>
        <dbReference type="EMBL" id="KIX96814.1"/>
    </source>
</evidence>
<organism evidence="2 3">
    <name type="scientific">Fonsecaea multimorphosa CBS 102226</name>
    <dbReference type="NCBI Taxonomy" id="1442371"/>
    <lineage>
        <taxon>Eukaryota</taxon>
        <taxon>Fungi</taxon>
        <taxon>Dikarya</taxon>
        <taxon>Ascomycota</taxon>
        <taxon>Pezizomycotina</taxon>
        <taxon>Eurotiomycetes</taxon>
        <taxon>Chaetothyriomycetidae</taxon>
        <taxon>Chaetothyriales</taxon>
        <taxon>Herpotrichiellaceae</taxon>
        <taxon>Fonsecaea</taxon>
    </lineage>
</organism>